<dbReference type="Gene3D" id="3.40.50.300">
    <property type="entry name" value="P-loop containing nucleotide triphosphate hydrolases"/>
    <property type="match status" value="1"/>
</dbReference>
<dbReference type="SUPFAM" id="SSF48403">
    <property type="entry name" value="Ankyrin repeat"/>
    <property type="match status" value="2"/>
</dbReference>
<evidence type="ECO:0000256" key="1">
    <source>
        <dbReference type="ARBA" id="ARBA00022737"/>
    </source>
</evidence>
<organism evidence="5 6">
    <name type="scientific">Orbilia blumenaviensis</name>
    <dbReference type="NCBI Taxonomy" id="1796055"/>
    <lineage>
        <taxon>Eukaryota</taxon>
        <taxon>Fungi</taxon>
        <taxon>Dikarya</taxon>
        <taxon>Ascomycota</taxon>
        <taxon>Pezizomycotina</taxon>
        <taxon>Orbiliomycetes</taxon>
        <taxon>Orbiliales</taxon>
        <taxon>Orbiliaceae</taxon>
        <taxon>Orbilia</taxon>
    </lineage>
</organism>
<keyword evidence="6" id="KW-1185">Reference proteome</keyword>
<proteinExistence type="predicted"/>
<dbReference type="SMART" id="SM00248">
    <property type="entry name" value="ANK"/>
    <property type="match status" value="14"/>
</dbReference>
<dbReference type="PROSITE" id="PS50088">
    <property type="entry name" value="ANK_REPEAT"/>
    <property type="match status" value="7"/>
</dbReference>
<gene>
    <name evidence="5" type="ORF">TWF730_008902</name>
</gene>
<evidence type="ECO:0000313" key="5">
    <source>
        <dbReference type="EMBL" id="KAK6352070.1"/>
    </source>
</evidence>
<feature type="repeat" description="ANK" evidence="3">
    <location>
        <begin position="956"/>
        <end position="988"/>
    </location>
</feature>
<feature type="domain" description="NACHT" evidence="4">
    <location>
        <begin position="90"/>
        <end position="235"/>
    </location>
</feature>
<protein>
    <recommendedName>
        <fullName evidence="4">NACHT domain-containing protein</fullName>
    </recommendedName>
</protein>
<dbReference type="AlphaFoldDB" id="A0AAV9UZX8"/>
<dbReference type="InterPro" id="IPR007111">
    <property type="entry name" value="NACHT_NTPase"/>
</dbReference>
<comment type="caution">
    <text evidence="5">The sequence shown here is derived from an EMBL/GenBank/DDBJ whole genome shotgun (WGS) entry which is preliminary data.</text>
</comment>
<dbReference type="EMBL" id="JAVHNS010000006">
    <property type="protein sequence ID" value="KAK6352070.1"/>
    <property type="molecule type" value="Genomic_DNA"/>
</dbReference>
<dbReference type="Proteomes" id="UP001373714">
    <property type="component" value="Unassembled WGS sequence"/>
</dbReference>
<accession>A0AAV9UZX8</accession>
<dbReference type="InterPro" id="IPR027417">
    <property type="entry name" value="P-loop_NTPase"/>
</dbReference>
<dbReference type="InterPro" id="IPR002110">
    <property type="entry name" value="Ankyrin_rpt"/>
</dbReference>
<dbReference type="SUPFAM" id="SSF52540">
    <property type="entry name" value="P-loop containing nucleoside triphosphate hydrolases"/>
    <property type="match status" value="1"/>
</dbReference>
<dbReference type="PANTHER" id="PTHR24198">
    <property type="entry name" value="ANKYRIN REPEAT AND PROTEIN KINASE DOMAIN-CONTAINING PROTEIN"/>
    <property type="match status" value="1"/>
</dbReference>
<dbReference type="InterPro" id="IPR054471">
    <property type="entry name" value="GPIID_WHD"/>
</dbReference>
<reference evidence="5 6" key="1">
    <citation type="submission" date="2019-10" db="EMBL/GenBank/DDBJ databases">
        <authorList>
            <person name="Palmer J.M."/>
        </authorList>
    </citation>
    <scope>NUCLEOTIDE SEQUENCE [LARGE SCALE GENOMIC DNA]</scope>
    <source>
        <strain evidence="5 6">TWF730</strain>
    </source>
</reference>
<feature type="repeat" description="ANK" evidence="3">
    <location>
        <begin position="843"/>
        <end position="875"/>
    </location>
</feature>
<feature type="repeat" description="ANK" evidence="3">
    <location>
        <begin position="923"/>
        <end position="955"/>
    </location>
</feature>
<dbReference type="Pfam" id="PF22939">
    <property type="entry name" value="WHD_GPIID"/>
    <property type="match status" value="1"/>
</dbReference>
<dbReference type="PANTHER" id="PTHR24198:SF165">
    <property type="entry name" value="ANKYRIN REPEAT-CONTAINING PROTEIN-RELATED"/>
    <property type="match status" value="1"/>
</dbReference>
<keyword evidence="2 3" id="KW-0040">ANK repeat</keyword>
<feature type="repeat" description="ANK" evidence="3">
    <location>
        <begin position="643"/>
        <end position="673"/>
    </location>
</feature>
<name>A0AAV9UZX8_9PEZI</name>
<evidence type="ECO:0000313" key="6">
    <source>
        <dbReference type="Proteomes" id="UP001373714"/>
    </source>
</evidence>
<dbReference type="PROSITE" id="PS50297">
    <property type="entry name" value="ANK_REP_REGION"/>
    <property type="match status" value="4"/>
</dbReference>
<keyword evidence="1" id="KW-0677">Repeat</keyword>
<dbReference type="Gene3D" id="1.25.40.20">
    <property type="entry name" value="Ankyrin repeat-containing domain"/>
    <property type="match status" value="4"/>
</dbReference>
<feature type="repeat" description="ANK" evidence="3">
    <location>
        <begin position="989"/>
        <end position="1026"/>
    </location>
</feature>
<evidence type="ECO:0000256" key="2">
    <source>
        <dbReference type="ARBA" id="ARBA00023043"/>
    </source>
</evidence>
<evidence type="ECO:0000259" key="4">
    <source>
        <dbReference type="PROSITE" id="PS50837"/>
    </source>
</evidence>
<dbReference type="InterPro" id="IPR056884">
    <property type="entry name" value="NPHP3-like_N"/>
</dbReference>
<feature type="repeat" description="ANK" evidence="3">
    <location>
        <begin position="1101"/>
        <end position="1133"/>
    </location>
</feature>
<dbReference type="Pfam" id="PF24883">
    <property type="entry name" value="NPHP3_N"/>
    <property type="match status" value="1"/>
</dbReference>
<evidence type="ECO:0000256" key="3">
    <source>
        <dbReference type="PROSITE-ProRule" id="PRU00023"/>
    </source>
</evidence>
<dbReference type="PROSITE" id="PS50837">
    <property type="entry name" value="NACHT"/>
    <property type="match status" value="1"/>
</dbReference>
<dbReference type="Pfam" id="PF12796">
    <property type="entry name" value="Ank_2"/>
    <property type="match status" value="4"/>
</dbReference>
<sequence>MDKTPITISNAGVKTAVQAGYLHNTGTLNISNTATAQSEGDDVLKVLNALYSYRSDAEKQKDRNPNRVPGTCEWFTSHRNFQDWKTSPSKILWVSADPGSGKSVLAKYLVESILPTTKSRTTCYFFFKDTLNGATATAAFCCILFQLFEQKRSLLSKNIIERFKIAGESFCSSLSELWTSFLIATKDENAGEIVCILDALDECRKDDRSELIGKLQQLYRRSTQSNLKFLITSRPISEIRHGLHRREIPASLIHLSGESDAERDKISQEIDIFIEARVQGIGEKLGLTTKEKDILLKALRIVPNRTYLWVYLTLELIESNPSTYINPVFEEDRILEMTSKLPMTVNEAYEGILTRSRDRKKTKLLLQILVAAARPLHLSEMILAMRLAGKKKYHSYKRLHPILKQSEQRIRNYIRDLCGFFVIIIDSTVYLIHQTAKEFLVENKKSEGAQANSRKFYWRHSLRMLDCHRVLFKACVRHLYFAEFESRIPVAGKLISKYAEDHIFLSYSASHWAAHLRNGQVKLSEKVVNKVLKLCTPNSTRFHSWFQVYWATTNTNFPEGISTLMVASYFGIRSVVCRVLEVQSGRTARINATDKTYGRSSLSWAAGNGFEDIVAELLKARYRTGFLFIGIGAKVDSLDKWCRTPLTYAVWGGHKLVIEQLLKAGARAKLKDDIGGTPVSYAICSGRDDIVKKLLGAMANNGANSKASISAKLLLSAAEKGRDDVVGLLLEMGNIDLSVQGWGGRTPLMEATCRGNNKIVRLLLEKGADIKAKDADNRTSLVYAVRYQNLYIVTLLLEHGALDRSPGSASWSLLFDAAEASWDDQIIHLLGERALALGATFEKSETLLMRAAKLGMEETVRLLLERGTAVDTRCKEKLGHTALFYATGKTTSNPNFADWQARRLRTTRMLLEAGASVDAVDDNGKTPLAYAVIGANREIIKILLDKGANIEASDSDGRKPLAHAILNGNAGVVQVLLDKGANVEATGLEGRTALFDVIANPLREEVQRHILLLLLERGANIEATDKDGFTPLSWAVSCRLGTGTVSLSSLELLIAKGAVMKTGIVRGKPYSLLYTAIFHDDDALVTLLLDKGANIEERHKLGPTPLFYALRQKKMQIVRLLLEKGANKEVKGVDNKALRVNINLDPNFKPYTPHGTAAPLPKAKVEVKTDRGRWIAISIKDIVTSDYVS</sequence>
<dbReference type="InterPro" id="IPR036770">
    <property type="entry name" value="Ankyrin_rpt-contain_sf"/>
</dbReference>
<feature type="repeat" description="ANK" evidence="3">
    <location>
        <begin position="743"/>
        <end position="775"/>
    </location>
</feature>